<evidence type="ECO:0000256" key="3">
    <source>
        <dbReference type="ARBA" id="ARBA00023136"/>
    </source>
</evidence>
<keyword evidence="3" id="KW-0472">Membrane</keyword>
<feature type="compositionally biased region" description="Acidic residues" evidence="7">
    <location>
        <begin position="45"/>
        <end position="55"/>
    </location>
</feature>
<dbReference type="AlphaFoldDB" id="A0A0K0XX93"/>
<organism evidence="8 9">
    <name type="scientific">Wenzhouxiangella marina</name>
    <dbReference type="NCBI Taxonomy" id="1579979"/>
    <lineage>
        <taxon>Bacteria</taxon>
        <taxon>Pseudomonadati</taxon>
        <taxon>Pseudomonadota</taxon>
        <taxon>Gammaproteobacteria</taxon>
        <taxon>Chromatiales</taxon>
        <taxon>Wenzhouxiangellaceae</taxon>
        <taxon>Wenzhouxiangella</taxon>
    </lineage>
</organism>
<evidence type="ECO:0000256" key="5">
    <source>
        <dbReference type="ARBA" id="ARBA00023237"/>
    </source>
</evidence>
<comment type="subcellular location">
    <subcellularLocation>
        <location evidence="1">Cell outer membrane</location>
        <topology evidence="1">Lipid-anchor</topology>
    </subcellularLocation>
</comment>
<evidence type="ECO:0000256" key="7">
    <source>
        <dbReference type="SAM" id="MobiDB-lite"/>
    </source>
</evidence>
<evidence type="ECO:0000256" key="2">
    <source>
        <dbReference type="ARBA" id="ARBA00022729"/>
    </source>
</evidence>
<dbReference type="InterPro" id="IPR032831">
    <property type="entry name" value="LptM_cons"/>
</dbReference>
<keyword evidence="5" id="KW-0998">Cell outer membrane</keyword>
<feature type="region of interest" description="Disordered" evidence="7">
    <location>
        <begin position="27"/>
        <end position="55"/>
    </location>
</feature>
<dbReference type="KEGG" id="wma:WM2015_1934"/>
<evidence type="ECO:0000256" key="4">
    <source>
        <dbReference type="ARBA" id="ARBA00023139"/>
    </source>
</evidence>
<name>A0A0K0XX93_9GAMM</name>
<dbReference type="Proteomes" id="UP000066624">
    <property type="component" value="Chromosome"/>
</dbReference>
<dbReference type="STRING" id="1579979.WM2015_1934"/>
<dbReference type="NCBIfam" id="NF047847">
    <property type="entry name" value="SS_mature_LptM"/>
    <property type="match status" value="1"/>
</dbReference>
<proteinExistence type="predicted"/>
<dbReference type="RefSeq" id="WP_156201057.1">
    <property type="nucleotide sequence ID" value="NZ_CP012154.1"/>
</dbReference>
<protein>
    <submittedName>
        <fullName evidence="8">Uncharacterized protein</fullName>
    </submittedName>
</protein>
<evidence type="ECO:0000313" key="9">
    <source>
        <dbReference type="Proteomes" id="UP000066624"/>
    </source>
</evidence>
<dbReference type="PROSITE" id="PS51257">
    <property type="entry name" value="PROKAR_LIPOPROTEIN"/>
    <property type="match status" value="1"/>
</dbReference>
<evidence type="ECO:0000256" key="6">
    <source>
        <dbReference type="ARBA" id="ARBA00023288"/>
    </source>
</evidence>
<sequence>MRLILPGLLVLLLAACGLKDDLYLPEPTQVEATQDSQTEDRANPDSEDTDDEADS</sequence>
<evidence type="ECO:0000256" key="1">
    <source>
        <dbReference type="ARBA" id="ARBA00004459"/>
    </source>
</evidence>
<accession>A0A0K0XX93</accession>
<keyword evidence="6" id="KW-0449">Lipoprotein</keyword>
<keyword evidence="2" id="KW-0732">Signal</keyword>
<gene>
    <name evidence="8" type="ORF">WM2015_1934</name>
</gene>
<evidence type="ECO:0000313" key="8">
    <source>
        <dbReference type="EMBL" id="AKS42300.1"/>
    </source>
</evidence>
<reference evidence="8 9" key="1">
    <citation type="submission" date="2015-07" db="EMBL/GenBank/DDBJ databases">
        <authorList>
            <person name="Noorani M."/>
        </authorList>
    </citation>
    <scope>NUCLEOTIDE SEQUENCE [LARGE SCALE GENOMIC DNA]</scope>
    <source>
        <strain evidence="8 9">KCTC 42284</strain>
    </source>
</reference>
<keyword evidence="4" id="KW-0564">Palmitate</keyword>
<dbReference type="EMBL" id="CP012154">
    <property type="protein sequence ID" value="AKS42300.1"/>
    <property type="molecule type" value="Genomic_DNA"/>
</dbReference>
<keyword evidence="9" id="KW-1185">Reference proteome</keyword>